<dbReference type="InterPro" id="IPR045864">
    <property type="entry name" value="aa-tRNA-synth_II/BPL/LPL"/>
</dbReference>
<gene>
    <name evidence="1" type="ORF">METZ01_LOCUS66052</name>
</gene>
<organism evidence="1">
    <name type="scientific">marine metagenome</name>
    <dbReference type="NCBI Taxonomy" id="408172"/>
    <lineage>
        <taxon>unclassified sequences</taxon>
        <taxon>metagenomes</taxon>
        <taxon>ecological metagenomes</taxon>
    </lineage>
</organism>
<sequence length="283" mass="32443">MTTGVSEHAPGLWAIHGSLLDLDHQLDETFLSWARQLKAPEYRFPQFLAVQHLDRLQYFSSFPHLVTFAVTLDRDEEELKRFAKEHEVSADGSLELPMTPRVTHVVTPAACYHAYVEFEGQEFTEPKIITTRGTCCRREDYYVGLERQWTFSMREIVCIGTSEEVQTFLAKAQKKVDRFVHELGLNVTWEGATDPFFNPKNNPKYTFQKLDPVKQELVFDGRLAIASTNDHRSYFGDAFQLTRDGQTLSSGCIAFGMERWLSAFVHSFGEDPDSWPAFRASDV</sequence>
<accession>A0A381TC77</accession>
<evidence type="ECO:0008006" key="2">
    <source>
        <dbReference type="Google" id="ProtNLM"/>
    </source>
</evidence>
<evidence type="ECO:0000313" key="1">
    <source>
        <dbReference type="EMBL" id="SVA13198.1"/>
    </source>
</evidence>
<dbReference type="EMBL" id="UINC01004286">
    <property type="protein sequence ID" value="SVA13198.1"/>
    <property type="molecule type" value="Genomic_DNA"/>
</dbReference>
<proteinExistence type="predicted"/>
<reference evidence="1" key="1">
    <citation type="submission" date="2018-05" db="EMBL/GenBank/DDBJ databases">
        <authorList>
            <person name="Lanie J.A."/>
            <person name="Ng W.-L."/>
            <person name="Kazmierczak K.M."/>
            <person name="Andrzejewski T.M."/>
            <person name="Davidsen T.M."/>
            <person name="Wayne K.J."/>
            <person name="Tettelin H."/>
            <person name="Glass J.I."/>
            <person name="Rusch D."/>
            <person name="Podicherti R."/>
            <person name="Tsui H.-C.T."/>
            <person name="Winkler M.E."/>
        </authorList>
    </citation>
    <scope>NUCLEOTIDE SEQUENCE</scope>
</reference>
<protein>
    <recommendedName>
        <fullName evidence="2">Aminoacyl-transfer RNA synthetases class-II family profile domain-containing protein</fullName>
    </recommendedName>
</protein>
<dbReference type="AlphaFoldDB" id="A0A381TC77"/>
<name>A0A381TC77_9ZZZZ</name>
<dbReference type="SUPFAM" id="SSF55681">
    <property type="entry name" value="Class II aaRS and biotin synthetases"/>
    <property type="match status" value="1"/>
</dbReference>
<dbReference type="Gene3D" id="3.30.930.10">
    <property type="entry name" value="Bira Bifunctional Protein, Domain 2"/>
    <property type="match status" value="1"/>
</dbReference>